<evidence type="ECO:0000256" key="1">
    <source>
        <dbReference type="SAM" id="MobiDB-lite"/>
    </source>
</evidence>
<evidence type="ECO:0000313" key="3">
    <source>
        <dbReference type="EMBL" id="WNO53150.1"/>
    </source>
</evidence>
<sequence>MRITTAGIIGGIVGGLGMTAIMLAERKAGAQHPTPARESEDRADRAADRPRHIDTGRATVLEEANHVAASAAFGAGYAAMRSYLPRLPAPGTGAAYGAGLYAANIVAAAPVFERTGNARKVRLRVAATRIGLHLLFGVGTAVITAALHQERERTI</sequence>
<gene>
    <name evidence="3" type="ORF">RPR59_11930</name>
</gene>
<feature type="region of interest" description="Disordered" evidence="1">
    <location>
        <begin position="27"/>
        <end position="52"/>
    </location>
</feature>
<name>A0ABZ0B6V8_9SPHN</name>
<reference evidence="3 4" key="1">
    <citation type="submission" date="2023-09" db="EMBL/GenBank/DDBJ databases">
        <authorList>
            <person name="Rey-Velasco X."/>
        </authorList>
    </citation>
    <scope>NUCLEOTIDE SEQUENCE [LARGE SCALE GENOMIC DNA]</scope>
    <source>
        <strain evidence="3 4">W311</strain>
    </source>
</reference>
<evidence type="ECO:0008006" key="5">
    <source>
        <dbReference type="Google" id="ProtNLM"/>
    </source>
</evidence>
<organism evidence="3 4">
    <name type="scientific">Stakelama saccharophila</name>
    <dbReference type="NCBI Taxonomy" id="3075605"/>
    <lineage>
        <taxon>Bacteria</taxon>
        <taxon>Pseudomonadati</taxon>
        <taxon>Pseudomonadota</taxon>
        <taxon>Alphaproteobacteria</taxon>
        <taxon>Sphingomonadales</taxon>
        <taxon>Sphingomonadaceae</taxon>
        <taxon>Stakelama</taxon>
    </lineage>
</organism>
<feature type="transmembrane region" description="Helical" evidence="2">
    <location>
        <begin position="130"/>
        <end position="148"/>
    </location>
</feature>
<evidence type="ECO:0000313" key="4">
    <source>
        <dbReference type="Proteomes" id="UP001302249"/>
    </source>
</evidence>
<dbReference type="EMBL" id="CP135076">
    <property type="protein sequence ID" value="WNO53150.1"/>
    <property type="molecule type" value="Genomic_DNA"/>
</dbReference>
<evidence type="ECO:0000256" key="2">
    <source>
        <dbReference type="SAM" id="Phobius"/>
    </source>
</evidence>
<dbReference type="RefSeq" id="WP_313914328.1">
    <property type="nucleotide sequence ID" value="NZ_CP135076.1"/>
</dbReference>
<dbReference type="Proteomes" id="UP001302249">
    <property type="component" value="Chromosome"/>
</dbReference>
<feature type="transmembrane region" description="Helical" evidence="2">
    <location>
        <begin position="6"/>
        <end position="24"/>
    </location>
</feature>
<protein>
    <recommendedName>
        <fullName evidence="5">DUF1440 domain-containing protein</fullName>
    </recommendedName>
</protein>
<keyword evidence="2" id="KW-0472">Membrane</keyword>
<proteinExistence type="predicted"/>
<keyword evidence="2" id="KW-0812">Transmembrane</keyword>
<accession>A0ABZ0B6V8</accession>
<feature type="compositionally biased region" description="Basic and acidic residues" evidence="1">
    <location>
        <begin position="35"/>
        <end position="52"/>
    </location>
</feature>
<keyword evidence="4" id="KW-1185">Reference proteome</keyword>
<keyword evidence="2" id="KW-1133">Transmembrane helix</keyword>